<sequence>MTDNATWKGCTTCRDMDRNCPAPLHPRRPKGSNFRYLTQSSEDVEDEQKLLQLYRSLEELQSSAKEGCRTCAAAAEALLFFKPDWKPSNGVDVVLSPRGNPQIWLPGRDVAIQFYTPCGFEPAWPGLRFLPEISPSPCSSEAIAFAKECLNGCLREHDGCNATGQMLPTRLISVGATGESRVRLIESKTASNTQYVALSYCWGQGNTFRTVGENLRSNMSGIPVAALPATLQDAVQITRQLEIPYLWIDSICIVQDDELDWRTESAKMGLVYQNSLLTVAAASSPSADHGFLKDRTKPKEFSVEWTCDDGSKTVLKARVDPTYHKSIWELLELPWNHRGWTLQEQVLCTRLLAFADAEVQWRCPSAYRCECRGIDGWSDHWSRMLLKEFQSTSSAYVYWHRLIKESYSPRLFTQYRDKLPAISGVASIIQQQTSSTYLGGLWVENIPLELCWSRHKTGKRIDFEPPLSEPEYRAPSFSWASIDGPVSYWDPCGCEGDAWVPQAQCLEATSEVIADNPFGQVSDARLTLRGLVGNCVLRVPDHLPAGAQRWLINGDKEHVCFVDDNLCIFSYEDDSGNAKVSPARWTSIRTTTVKPVERSPREVSAQLILLGSSVESCNNYRCNYFMILGRSLRDPNGAFERIGLYAEDVLMDMDEEPAVLPLIGQGDFDLMTIVVR</sequence>
<comment type="caution">
    <text evidence="2">The sequence shown here is derived from an EMBL/GenBank/DDBJ whole genome shotgun (WGS) entry which is preliminary data.</text>
</comment>
<evidence type="ECO:0000259" key="1">
    <source>
        <dbReference type="Pfam" id="PF06985"/>
    </source>
</evidence>
<feature type="domain" description="Heterokaryon incompatibility" evidence="1">
    <location>
        <begin position="195"/>
        <end position="344"/>
    </location>
</feature>
<name>A0AA40BTY3_9PEZI</name>
<organism evidence="2 3">
    <name type="scientific">Immersiella caudata</name>
    <dbReference type="NCBI Taxonomy" id="314043"/>
    <lineage>
        <taxon>Eukaryota</taxon>
        <taxon>Fungi</taxon>
        <taxon>Dikarya</taxon>
        <taxon>Ascomycota</taxon>
        <taxon>Pezizomycotina</taxon>
        <taxon>Sordariomycetes</taxon>
        <taxon>Sordariomycetidae</taxon>
        <taxon>Sordariales</taxon>
        <taxon>Lasiosphaeriaceae</taxon>
        <taxon>Immersiella</taxon>
    </lineage>
</organism>
<protein>
    <submittedName>
        <fullName evidence="2">Heterokaryon incompatibility protein-domain-containing protein</fullName>
    </submittedName>
</protein>
<proteinExistence type="predicted"/>
<reference evidence="2" key="1">
    <citation type="submission" date="2023-06" db="EMBL/GenBank/DDBJ databases">
        <title>Genome-scale phylogeny and comparative genomics of the fungal order Sordariales.</title>
        <authorList>
            <consortium name="Lawrence Berkeley National Laboratory"/>
            <person name="Hensen N."/>
            <person name="Bonometti L."/>
            <person name="Westerberg I."/>
            <person name="Brannstrom I.O."/>
            <person name="Guillou S."/>
            <person name="Cros-Aarteil S."/>
            <person name="Calhoun S."/>
            <person name="Haridas S."/>
            <person name="Kuo A."/>
            <person name="Mondo S."/>
            <person name="Pangilinan J."/>
            <person name="Riley R."/>
            <person name="Labutti K."/>
            <person name="Andreopoulos B."/>
            <person name="Lipzen A."/>
            <person name="Chen C."/>
            <person name="Yanf M."/>
            <person name="Daum C."/>
            <person name="Ng V."/>
            <person name="Clum A."/>
            <person name="Steindorff A."/>
            <person name="Ohm R."/>
            <person name="Martin F."/>
            <person name="Silar P."/>
            <person name="Natvig D."/>
            <person name="Lalanne C."/>
            <person name="Gautier V."/>
            <person name="Ament-Velasquez S.L."/>
            <person name="Kruys A."/>
            <person name="Hutchinson M.I."/>
            <person name="Powell A.J."/>
            <person name="Barry K."/>
            <person name="Miller A.N."/>
            <person name="Grigoriev I.V."/>
            <person name="Debuchy R."/>
            <person name="Gladieux P."/>
            <person name="Thoren M.H."/>
            <person name="Johannesson H."/>
        </authorList>
    </citation>
    <scope>NUCLEOTIDE SEQUENCE</scope>
    <source>
        <strain evidence="2">CBS 606.72</strain>
    </source>
</reference>
<dbReference type="Pfam" id="PF06985">
    <property type="entry name" value="HET"/>
    <property type="match status" value="1"/>
</dbReference>
<dbReference type="EMBL" id="JAULSU010000006">
    <property type="protein sequence ID" value="KAK0613519.1"/>
    <property type="molecule type" value="Genomic_DNA"/>
</dbReference>
<dbReference type="Proteomes" id="UP001175000">
    <property type="component" value="Unassembled WGS sequence"/>
</dbReference>
<evidence type="ECO:0000313" key="2">
    <source>
        <dbReference type="EMBL" id="KAK0613519.1"/>
    </source>
</evidence>
<accession>A0AA40BTY3</accession>
<evidence type="ECO:0000313" key="3">
    <source>
        <dbReference type="Proteomes" id="UP001175000"/>
    </source>
</evidence>
<dbReference type="InterPro" id="IPR010730">
    <property type="entry name" value="HET"/>
</dbReference>
<keyword evidence="3" id="KW-1185">Reference proteome</keyword>
<gene>
    <name evidence="2" type="ORF">B0T14DRAFT_569555</name>
</gene>
<dbReference type="PANTHER" id="PTHR33112">
    <property type="entry name" value="DOMAIN PROTEIN, PUTATIVE-RELATED"/>
    <property type="match status" value="1"/>
</dbReference>
<dbReference type="AlphaFoldDB" id="A0AA40BTY3"/>
<dbReference type="PANTHER" id="PTHR33112:SF16">
    <property type="entry name" value="HETEROKARYON INCOMPATIBILITY DOMAIN-CONTAINING PROTEIN"/>
    <property type="match status" value="1"/>
</dbReference>